<dbReference type="Gene3D" id="2.170.130.10">
    <property type="entry name" value="TonB-dependent receptor, plug domain"/>
    <property type="match status" value="1"/>
</dbReference>
<dbReference type="EMBL" id="JBHSMZ010000016">
    <property type="protein sequence ID" value="MFC5550813.1"/>
    <property type="molecule type" value="Genomic_DNA"/>
</dbReference>
<dbReference type="SUPFAM" id="SSF56935">
    <property type="entry name" value="Porins"/>
    <property type="match status" value="1"/>
</dbReference>
<feature type="region of interest" description="Disordered" evidence="12">
    <location>
        <begin position="37"/>
        <end position="63"/>
    </location>
</feature>
<keyword evidence="17" id="KW-1185">Reference proteome</keyword>
<keyword evidence="6 11" id="KW-0798">TonB box</keyword>
<dbReference type="Proteomes" id="UP001596086">
    <property type="component" value="Unassembled WGS sequence"/>
</dbReference>
<evidence type="ECO:0000256" key="3">
    <source>
        <dbReference type="ARBA" id="ARBA00022448"/>
    </source>
</evidence>
<accession>A0ABW0S1K9</accession>
<dbReference type="PROSITE" id="PS52016">
    <property type="entry name" value="TONB_DEPENDENT_REC_3"/>
    <property type="match status" value="1"/>
</dbReference>
<feature type="chain" id="PRO_5047540188" evidence="13">
    <location>
        <begin position="28"/>
        <end position="993"/>
    </location>
</feature>
<evidence type="ECO:0000256" key="1">
    <source>
        <dbReference type="ARBA" id="ARBA00004571"/>
    </source>
</evidence>
<dbReference type="InterPro" id="IPR000531">
    <property type="entry name" value="Beta-barrel_TonB"/>
</dbReference>
<dbReference type="Pfam" id="PF00593">
    <property type="entry name" value="TonB_dep_Rec_b-barrel"/>
    <property type="match status" value="1"/>
</dbReference>
<dbReference type="PANTHER" id="PTHR47234">
    <property type="match status" value="1"/>
</dbReference>
<evidence type="ECO:0000256" key="12">
    <source>
        <dbReference type="SAM" id="MobiDB-lite"/>
    </source>
</evidence>
<evidence type="ECO:0000256" key="7">
    <source>
        <dbReference type="ARBA" id="ARBA00023136"/>
    </source>
</evidence>
<feature type="compositionally biased region" description="Low complexity" evidence="12">
    <location>
        <begin position="38"/>
        <end position="57"/>
    </location>
</feature>
<keyword evidence="7 10" id="KW-0472">Membrane</keyword>
<evidence type="ECO:0000256" key="2">
    <source>
        <dbReference type="ARBA" id="ARBA00009810"/>
    </source>
</evidence>
<dbReference type="InterPro" id="IPR012910">
    <property type="entry name" value="Plug_dom"/>
</dbReference>
<keyword evidence="13" id="KW-0732">Signal</keyword>
<feature type="signal peptide" evidence="13">
    <location>
        <begin position="1"/>
        <end position="27"/>
    </location>
</feature>
<evidence type="ECO:0000259" key="15">
    <source>
        <dbReference type="Pfam" id="PF07715"/>
    </source>
</evidence>
<keyword evidence="5 10" id="KW-0812">Transmembrane</keyword>
<dbReference type="InterPro" id="IPR039426">
    <property type="entry name" value="TonB-dep_rcpt-like"/>
</dbReference>
<proteinExistence type="inferred from homology"/>
<comment type="subcellular location">
    <subcellularLocation>
        <location evidence="1 10">Cell outer membrane</location>
        <topology evidence="1 10">Multi-pass membrane protein</topology>
    </subcellularLocation>
</comment>
<protein>
    <submittedName>
        <fullName evidence="16">TonB-dependent receptor domain-containing protein</fullName>
    </submittedName>
</protein>
<feature type="domain" description="TonB-dependent receptor-like beta-barrel" evidence="14">
    <location>
        <begin position="403"/>
        <end position="951"/>
    </location>
</feature>
<evidence type="ECO:0000256" key="4">
    <source>
        <dbReference type="ARBA" id="ARBA00022452"/>
    </source>
</evidence>
<dbReference type="RefSeq" id="WP_379773973.1">
    <property type="nucleotide sequence ID" value="NZ_JBHSMZ010000016.1"/>
</dbReference>
<reference evidence="17" key="1">
    <citation type="journal article" date="2019" name="Int. J. Syst. Evol. Microbiol.">
        <title>The Global Catalogue of Microorganisms (GCM) 10K type strain sequencing project: providing services to taxonomists for standard genome sequencing and annotation.</title>
        <authorList>
            <consortium name="The Broad Institute Genomics Platform"/>
            <consortium name="The Broad Institute Genome Sequencing Center for Infectious Disease"/>
            <person name="Wu L."/>
            <person name="Ma J."/>
        </authorList>
    </citation>
    <scope>NUCLEOTIDE SEQUENCE [LARGE SCALE GENOMIC DNA]</scope>
    <source>
        <strain evidence="17">CGMCC 4.5798</strain>
    </source>
</reference>
<evidence type="ECO:0000313" key="16">
    <source>
        <dbReference type="EMBL" id="MFC5550813.1"/>
    </source>
</evidence>
<gene>
    <name evidence="16" type="ORF">ACFPO9_20035</name>
</gene>
<evidence type="ECO:0000256" key="11">
    <source>
        <dbReference type="RuleBase" id="RU003357"/>
    </source>
</evidence>
<keyword evidence="8 16" id="KW-0675">Receptor</keyword>
<comment type="similarity">
    <text evidence="2 10 11">Belongs to the TonB-dependent receptor family.</text>
</comment>
<name>A0ABW0S1K9_9BURK</name>
<evidence type="ECO:0000256" key="9">
    <source>
        <dbReference type="ARBA" id="ARBA00023237"/>
    </source>
</evidence>
<feature type="domain" description="TonB-dependent receptor plug" evidence="15">
    <location>
        <begin position="73"/>
        <end position="188"/>
    </location>
</feature>
<keyword evidence="4 10" id="KW-1134">Transmembrane beta strand</keyword>
<dbReference type="PANTHER" id="PTHR47234:SF2">
    <property type="entry name" value="TONB-DEPENDENT RECEPTOR"/>
    <property type="match status" value="1"/>
</dbReference>
<dbReference type="InterPro" id="IPR036942">
    <property type="entry name" value="Beta-barrel_TonB_sf"/>
</dbReference>
<evidence type="ECO:0000313" key="17">
    <source>
        <dbReference type="Proteomes" id="UP001596086"/>
    </source>
</evidence>
<keyword evidence="9 10" id="KW-0998">Cell outer membrane</keyword>
<dbReference type="InterPro" id="IPR037066">
    <property type="entry name" value="Plug_dom_sf"/>
</dbReference>
<dbReference type="Pfam" id="PF07715">
    <property type="entry name" value="Plug"/>
    <property type="match status" value="1"/>
</dbReference>
<evidence type="ECO:0000256" key="13">
    <source>
        <dbReference type="SAM" id="SignalP"/>
    </source>
</evidence>
<dbReference type="Gene3D" id="2.40.170.20">
    <property type="entry name" value="TonB-dependent receptor, beta-barrel domain"/>
    <property type="match status" value="1"/>
</dbReference>
<evidence type="ECO:0000259" key="14">
    <source>
        <dbReference type="Pfam" id="PF00593"/>
    </source>
</evidence>
<evidence type="ECO:0000256" key="5">
    <source>
        <dbReference type="ARBA" id="ARBA00022692"/>
    </source>
</evidence>
<evidence type="ECO:0000256" key="8">
    <source>
        <dbReference type="ARBA" id="ARBA00023170"/>
    </source>
</evidence>
<comment type="caution">
    <text evidence="16">The sequence shown here is derived from an EMBL/GenBank/DDBJ whole genome shotgun (WGS) entry which is preliminary data.</text>
</comment>
<evidence type="ECO:0000256" key="10">
    <source>
        <dbReference type="PROSITE-ProRule" id="PRU01360"/>
    </source>
</evidence>
<organism evidence="16 17">
    <name type="scientific">Massilia aerilata</name>
    <dbReference type="NCBI Taxonomy" id="453817"/>
    <lineage>
        <taxon>Bacteria</taxon>
        <taxon>Pseudomonadati</taxon>
        <taxon>Pseudomonadota</taxon>
        <taxon>Betaproteobacteria</taxon>
        <taxon>Burkholderiales</taxon>
        <taxon>Oxalobacteraceae</taxon>
        <taxon>Telluria group</taxon>
        <taxon>Massilia</taxon>
    </lineage>
</organism>
<evidence type="ECO:0000256" key="6">
    <source>
        <dbReference type="ARBA" id="ARBA00023077"/>
    </source>
</evidence>
<keyword evidence="3 10" id="KW-0813">Transport</keyword>
<sequence>MMEKVLSRSIRLICLGGVAFGVSTAYAQEMQTQNGQNQSGAVQQQAEAAAQTQPSSAMQRVEVTGSRIASPNAESPSPLQVLSAADIAASGATNLQQVLLENPTMGSPAISRTNSAFQTASVGVATVDLRNLGRSRTLVLVNGRRFVSGIPGEASVDLNSIPTDFIERVELLTGGASAAYGSDAVAGVINIITKRNFNGVMLDAQGGQSSKSDDLKRKFSATFGVSNDDGYLMGHLGFSRQGQVWSRDREASAVDQYSKMVLETGDPADAFTAVRPYYSSYAPQGRFFHDTGSYTYDANGKEIPWSTNGGAGGAGATGFNRSFYRSIAVPVDRYLFATNGELKINEKHRIFMEGTYASSKVSSTIEPFALGAENIYPTTGQVPAATLVNGALVKNPLVPQYLYDRISDTDGDGIPDYYFTRRLSEVGTRSSMADRDTFRFVTGLKGEFDAWKTWNYEVYGGYGQTKEAQQSTGQVNVLNFANALQAIPGENGGAPVCASADARAQGCVPINVFGYNSISPAALAYVTAPGSLLTSTTQKLVGGQVNSEIWDLPAGPLGVAAGFEWRKEYSSAVPDALTQAGLNAGNATPPTFGEFTVKEVFVETRVPLLKGIPFVKELSFLGAFRHGDYSSVGSANSWNAGFEWTVVDDVKLRGTRSLSTRAPNISELYQAPSQDFPSGLNDPCIGVTATSTGAYDALCRAAPGVAANIAANGKFTQTQADLQGISGYNRGNPNLAAEKGRSTTVGVVWTPRSIAPLKRFTFTADYFNIKIADAIVSTPRQFTLESCYNGSNPTFCQFITRRPAASGNNSAGSLQYIDTAVSNSGGLVTEGIDLTAAWNDRVGPGRLSTKLAYTYVKKGYTVPLPGAEADPFAGEVGAAKNKALFDIGYKWNQLSVSATMTYLGRSSLDDQFLAGFDLAPNSIKVGSRTYTDLQASWALTKQAELYFGMNNAFDQKAPPIITGLPGDSTGTETEAGTYDPIGRRWYAGIRVKL</sequence>